<dbReference type="GO" id="GO:0005524">
    <property type="term" value="F:ATP binding"/>
    <property type="evidence" value="ECO:0007669"/>
    <property type="project" value="UniProtKB-KW"/>
</dbReference>
<dbReference type="SMART" id="SM00382">
    <property type="entry name" value="AAA"/>
    <property type="match status" value="2"/>
</dbReference>
<dbReference type="PROSITE" id="PS00211">
    <property type="entry name" value="ABC_TRANSPORTER_1"/>
    <property type="match status" value="1"/>
</dbReference>
<dbReference type="EMBL" id="JAUEIR010000003">
    <property type="protein sequence ID" value="MDN0068988.1"/>
    <property type="molecule type" value="Genomic_DNA"/>
</dbReference>
<evidence type="ECO:0000256" key="4">
    <source>
        <dbReference type="ARBA" id="ARBA00022840"/>
    </source>
</evidence>
<dbReference type="GO" id="GO:0042626">
    <property type="term" value="F:ATPase-coupled transmembrane transporter activity"/>
    <property type="evidence" value="ECO:0007669"/>
    <property type="project" value="TreeGrafter"/>
</dbReference>
<dbReference type="Pfam" id="PF00005">
    <property type="entry name" value="ABC_tran"/>
    <property type="match status" value="2"/>
</dbReference>
<keyword evidence="2" id="KW-0813">Transport</keyword>
<evidence type="ECO:0000256" key="5">
    <source>
        <dbReference type="SAM" id="MobiDB-lite"/>
    </source>
</evidence>
<evidence type="ECO:0000256" key="1">
    <source>
        <dbReference type="ARBA" id="ARBA00005417"/>
    </source>
</evidence>
<dbReference type="GO" id="GO:0016887">
    <property type="term" value="F:ATP hydrolysis activity"/>
    <property type="evidence" value="ECO:0007669"/>
    <property type="project" value="InterPro"/>
</dbReference>
<dbReference type="InterPro" id="IPR027417">
    <property type="entry name" value="P-loop_NTPase"/>
</dbReference>
<dbReference type="AlphaFoldDB" id="A0AAW7JVX5"/>
<accession>A0AAW7JVX5</accession>
<evidence type="ECO:0000256" key="3">
    <source>
        <dbReference type="ARBA" id="ARBA00022741"/>
    </source>
</evidence>
<proteinExistence type="inferred from homology"/>
<organism evidence="7 8">
    <name type="scientific">Collinsella ihumii</name>
    <dbReference type="NCBI Taxonomy" id="1720204"/>
    <lineage>
        <taxon>Bacteria</taxon>
        <taxon>Bacillati</taxon>
        <taxon>Actinomycetota</taxon>
        <taxon>Coriobacteriia</taxon>
        <taxon>Coriobacteriales</taxon>
        <taxon>Coriobacteriaceae</taxon>
        <taxon>Collinsella</taxon>
    </lineage>
</organism>
<gene>
    <name evidence="7" type="ORF">QVN40_04640</name>
</gene>
<dbReference type="RefSeq" id="WP_289826900.1">
    <property type="nucleotide sequence ID" value="NZ_JAUEIR010000003.1"/>
</dbReference>
<protein>
    <submittedName>
        <fullName evidence="7">Energy-coupling factor transporter ATPase</fullName>
    </submittedName>
</protein>
<dbReference type="NCBIfam" id="NF010167">
    <property type="entry name" value="PRK13648.1"/>
    <property type="match status" value="2"/>
</dbReference>
<evidence type="ECO:0000256" key="2">
    <source>
        <dbReference type="ARBA" id="ARBA00022448"/>
    </source>
</evidence>
<dbReference type="InterPro" id="IPR050095">
    <property type="entry name" value="ECF_ABC_transporter_ATP-bd"/>
</dbReference>
<keyword evidence="3" id="KW-0547">Nucleotide-binding</keyword>
<reference evidence="7" key="1">
    <citation type="submission" date="2023-06" db="EMBL/GenBank/DDBJ databases">
        <authorList>
            <person name="Zeman M."/>
            <person name="Kubasova T."/>
            <person name="Jahodarova E."/>
            <person name="Nykrynova M."/>
            <person name="Rychlik I."/>
        </authorList>
    </citation>
    <scope>NUCLEOTIDE SEQUENCE</scope>
    <source>
        <strain evidence="7">15_COKtk</strain>
    </source>
</reference>
<feature type="domain" description="ABC transporter" evidence="6">
    <location>
        <begin position="304"/>
        <end position="539"/>
    </location>
</feature>
<feature type="compositionally biased region" description="Low complexity" evidence="5">
    <location>
        <begin position="574"/>
        <end position="591"/>
    </location>
</feature>
<feature type="region of interest" description="Disordered" evidence="5">
    <location>
        <begin position="574"/>
        <end position="598"/>
    </location>
</feature>
<keyword evidence="4" id="KW-0067">ATP-binding</keyword>
<evidence type="ECO:0000313" key="7">
    <source>
        <dbReference type="EMBL" id="MDN0068988.1"/>
    </source>
</evidence>
<comment type="caution">
    <text evidence="7">The sequence shown here is derived from an EMBL/GenBank/DDBJ whole genome shotgun (WGS) entry which is preliminary data.</text>
</comment>
<name>A0AAW7JVX5_9ACTN</name>
<comment type="similarity">
    <text evidence="1">Belongs to the ABC transporter superfamily.</text>
</comment>
<dbReference type="PANTHER" id="PTHR43553">
    <property type="entry name" value="HEAVY METAL TRANSPORTER"/>
    <property type="match status" value="1"/>
</dbReference>
<dbReference type="SUPFAM" id="SSF52540">
    <property type="entry name" value="P-loop containing nucleoside triphosphate hydrolases"/>
    <property type="match status" value="2"/>
</dbReference>
<evidence type="ECO:0000313" key="8">
    <source>
        <dbReference type="Proteomes" id="UP001168505"/>
    </source>
</evidence>
<feature type="domain" description="ABC transporter" evidence="6">
    <location>
        <begin position="4"/>
        <end position="242"/>
    </location>
</feature>
<reference evidence="7" key="2">
    <citation type="submission" date="2023-08" db="EMBL/GenBank/DDBJ databases">
        <title>Identification and characterization of horizontal gene transfer across gut microbiota members of farm animals based on homology search.</title>
        <authorList>
            <person name="Schwarzerova J."/>
            <person name="Nykrynova M."/>
            <person name="Jureckova K."/>
            <person name="Cejkova D."/>
            <person name="Rychlik I."/>
        </authorList>
    </citation>
    <scope>NUCLEOTIDE SEQUENCE</scope>
    <source>
        <strain evidence="7">15_COKtk</strain>
    </source>
</reference>
<dbReference type="InterPro" id="IPR003593">
    <property type="entry name" value="AAA+_ATPase"/>
</dbReference>
<dbReference type="PROSITE" id="PS50893">
    <property type="entry name" value="ABC_TRANSPORTER_2"/>
    <property type="match status" value="2"/>
</dbReference>
<dbReference type="CDD" id="cd03225">
    <property type="entry name" value="ABC_cobalt_CbiO_domain1"/>
    <property type="match status" value="2"/>
</dbReference>
<dbReference type="InterPro" id="IPR017871">
    <property type="entry name" value="ABC_transporter-like_CS"/>
</dbReference>
<sequence>MSAVTLRDVSFTYPGAAAPTLRHVDLDVPEGDFLAIMGANGCGKSTLCKTMNGLIPQFIVGDLSGSITVCGVDAARSHIGDLAQRIGYVYQDFENQLVRPTVIDEASFACLNYAFDDYLERGMRALELCGLADRADSYIWQLSGGQKHLLALAGAIALEPDVIVLDEPVAQLDPYHARQTYEVLRDLNEHHGKTIIVIEHHTGFIADYCTSAALMHDGAISWNLPAHEALQRIEDLEASDVHPPQIALAGRALKEAGALHATAPLPTTVEEGFAAFSTIPFMPSPRSKRKADEPSRPMRDRPIVEFRNVSVSYRSVKGEPHRVFDGLDLTIRRGEKVALVGSNGAGKSTLLKLMCGLIKPQSGEILLDGTPTRGMGPDELSEQLSLVYQNPEQMFIKDSIRADIEFAMRARGVKDAAERTDELLERFRLSDLADRDGRLMSGGQMRRASLAIGIALDPPVLLLDEPTANLDIGTRQEIIRLVADLRGVTDTVVIATHDMQLVCQFADRIVVLCQGEIIGDGTPDEIFMDAGIVERSGIRPPEIFAMGQALDSTAACYTLDDFLSGFPAWRARNGSSASDGAAPGAPGAAGTDDGKGSA</sequence>
<dbReference type="InterPro" id="IPR015856">
    <property type="entry name" value="ABC_transpr_CbiO/EcfA_su"/>
</dbReference>
<dbReference type="Proteomes" id="UP001168505">
    <property type="component" value="Unassembled WGS sequence"/>
</dbReference>
<dbReference type="GO" id="GO:0043190">
    <property type="term" value="C:ATP-binding cassette (ABC) transporter complex"/>
    <property type="evidence" value="ECO:0007669"/>
    <property type="project" value="TreeGrafter"/>
</dbReference>
<evidence type="ECO:0000259" key="6">
    <source>
        <dbReference type="PROSITE" id="PS50893"/>
    </source>
</evidence>
<dbReference type="Gene3D" id="3.40.50.300">
    <property type="entry name" value="P-loop containing nucleotide triphosphate hydrolases"/>
    <property type="match status" value="2"/>
</dbReference>
<dbReference type="InterPro" id="IPR003439">
    <property type="entry name" value="ABC_transporter-like_ATP-bd"/>
</dbReference>